<proteinExistence type="predicted"/>
<dbReference type="InterPro" id="IPR044068">
    <property type="entry name" value="CB"/>
</dbReference>
<dbReference type="InterPro" id="IPR011010">
    <property type="entry name" value="DNA_brk_join_enz"/>
</dbReference>
<dbReference type="SUPFAM" id="SSF56349">
    <property type="entry name" value="DNA breaking-rejoining enzymes"/>
    <property type="match status" value="1"/>
</dbReference>
<evidence type="ECO:0000256" key="4">
    <source>
        <dbReference type="PROSITE-ProRule" id="PRU01248"/>
    </source>
</evidence>
<dbReference type="AlphaFoldDB" id="A0AAJ1QGK1"/>
<dbReference type="Gene3D" id="1.10.150.130">
    <property type="match status" value="1"/>
</dbReference>
<evidence type="ECO:0000256" key="5">
    <source>
        <dbReference type="SAM" id="Phobius"/>
    </source>
</evidence>
<dbReference type="InterPro" id="IPR025269">
    <property type="entry name" value="SAM-like_dom"/>
</dbReference>
<evidence type="ECO:0000313" key="8">
    <source>
        <dbReference type="Proteomes" id="UP001170959"/>
    </source>
</evidence>
<organism evidence="7 8">
    <name type="scientific">Empedobacter brevis</name>
    <dbReference type="NCBI Taxonomy" id="247"/>
    <lineage>
        <taxon>Bacteria</taxon>
        <taxon>Pseudomonadati</taxon>
        <taxon>Bacteroidota</taxon>
        <taxon>Flavobacteriia</taxon>
        <taxon>Flavobacteriales</taxon>
        <taxon>Weeksellaceae</taxon>
        <taxon>Empedobacter</taxon>
    </lineage>
</organism>
<name>A0AAJ1QGK1_9FLAO</name>
<keyword evidence="1" id="KW-0229">DNA integration</keyword>
<dbReference type="InterPro" id="IPR013762">
    <property type="entry name" value="Integrase-like_cat_sf"/>
</dbReference>
<keyword evidence="2 4" id="KW-0238">DNA-binding</keyword>
<dbReference type="GO" id="GO:0015074">
    <property type="term" value="P:DNA integration"/>
    <property type="evidence" value="ECO:0007669"/>
    <property type="project" value="UniProtKB-KW"/>
</dbReference>
<keyword evidence="5" id="KW-0812">Transmembrane</keyword>
<reference evidence="7" key="2">
    <citation type="journal article" date="2022" name="Sci. Total Environ.">
        <title>Prevalence, transmission, and molecular epidemiology of tet(X)-positive bacteria among humans, animals, and environmental niches in China: An epidemiological, and genomic-based study.</title>
        <authorList>
            <person name="Dong N."/>
            <person name="Zeng Y."/>
            <person name="Cai C."/>
            <person name="Sun C."/>
            <person name="Lu J."/>
            <person name="Liu C."/>
            <person name="Zhou H."/>
            <person name="Sun Q."/>
            <person name="Shu L."/>
            <person name="Wang H."/>
            <person name="Wang Y."/>
            <person name="Wang S."/>
            <person name="Wu C."/>
            <person name="Chan E.W."/>
            <person name="Chen G."/>
            <person name="Shen Z."/>
            <person name="Chen S."/>
            <person name="Zhang R."/>
        </authorList>
    </citation>
    <scope>NUCLEOTIDE SEQUENCE</scope>
    <source>
        <strain evidence="7">R655-4</strain>
    </source>
</reference>
<sequence length="439" mass="51847">MQLIINNIANLLKFSIALFIMITAEIILDTRRKTKKGYPVKIRIYDTNLQKHEYVGLKIYQDSEHLISDSLIKQRDYKLVKELEFITSKNLDLKESIEIIKNGIPLNDIEKRILELESELARLKGQVNPAMLFEFTERYILEKKNREEQVRLFTSLLKKLTSFIHPLEDMPINDIKIEFLMDFQSYLSKSLKNQSVNTYMSKFQTVFYEAQKREDLNIKHFNPFKNLKKLIVNNDEDKSISIESLKKLMTYDFDDWKYIQTENYKRTIDLFLFQLAIGGHDLVDITLLKWSNIKDGRITFKRYKNRKLSNGGPTIDNKLFDFALNVIDKHGTKNDERIFSFIPFPTYDNEFLEYRIYLQHYNRRLAAIREKLDLPETIISKRSRYTFNTIAGNLLINRDIIEELQGHSQSSISHGYYGGTFNEIKDAEHLKVIEAVFGE</sequence>
<evidence type="ECO:0000256" key="1">
    <source>
        <dbReference type="ARBA" id="ARBA00022908"/>
    </source>
</evidence>
<dbReference type="EMBL" id="JACAGJ010000008">
    <property type="protein sequence ID" value="MDM1073635.1"/>
    <property type="molecule type" value="Genomic_DNA"/>
</dbReference>
<protein>
    <submittedName>
        <fullName evidence="7">Phage integrase SAM-like domain-containing protein</fullName>
    </submittedName>
</protein>
<feature type="domain" description="Core-binding (CB)" evidence="6">
    <location>
        <begin position="130"/>
        <end position="211"/>
    </location>
</feature>
<reference evidence="7" key="1">
    <citation type="submission" date="2020-06" db="EMBL/GenBank/DDBJ databases">
        <authorList>
            <person name="Dong N."/>
        </authorList>
    </citation>
    <scope>NUCLEOTIDE SEQUENCE</scope>
    <source>
        <strain evidence="7">R655-4</strain>
    </source>
</reference>
<evidence type="ECO:0000256" key="2">
    <source>
        <dbReference type="ARBA" id="ARBA00023125"/>
    </source>
</evidence>
<dbReference type="Proteomes" id="UP001170959">
    <property type="component" value="Unassembled WGS sequence"/>
</dbReference>
<keyword evidence="3" id="KW-0233">DNA recombination</keyword>
<dbReference type="PROSITE" id="PS51900">
    <property type="entry name" value="CB"/>
    <property type="match status" value="1"/>
</dbReference>
<gene>
    <name evidence="7" type="ORF">HX001_14190</name>
</gene>
<accession>A0AAJ1QGK1</accession>
<dbReference type="InterPro" id="IPR010998">
    <property type="entry name" value="Integrase_recombinase_N"/>
</dbReference>
<keyword evidence="5" id="KW-0472">Membrane</keyword>
<dbReference type="Gene3D" id="1.10.443.10">
    <property type="entry name" value="Intergrase catalytic core"/>
    <property type="match status" value="1"/>
</dbReference>
<dbReference type="GO" id="GO:0003677">
    <property type="term" value="F:DNA binding"/>
    <property type="evidence" value="ECO:0007669"/>
    <property type="project" value="UniProtKB-UniRule"/>
</dbReference>
<evidence type="ECO:0000259" key="6">
    <source>
        <dbReference type="PROSITE" id="PS51900"/>
    </source>
</evidence>
<evidence type="ECO:0000313" key="7">
    <source>
        <dbReference type="EMBL" id="MDM1073635.1"/>
    </source>
</evidence>
<dbReference type="Pfam" id="PF13102">
    <property type="entry name" value="Phage_int_SAM_5"/>
    <property type="match status" value="1"/>
</dbReference>
<feature type="transmembrane region" description="Helical" evidence="5">
    <location>
        <begin position="12"/>
        <end position="28"/>
    </location>
</feature>
<keyword evidence="5" id="KW-1133">Transmembrane helix</keyword>
<dbReference type="GO" id="GO:0006310">
    <property type="term" value="P:DNA recombination"/>
    <property type="evidence" value="ECO:0007669"/>
    <property type="project" value="UniProtKB-KW"/>
</dbReference>
<comment type="caution">
    <text evidence="7">The sequence shown here is derived from an EMBL/GenBank/DDBJ whole genome shotgun (WGS) entry which is preliminary data.</text>
</comment>
<evidence type="ECO:0000256" key="3">
    <source>
        <dbReference type="ARBA" id="ARBA00023172"/>
    </source>
</evidence>